<name>A0ACB8WA61_9TELE</name>
<comment type="caution">
    <text evidence="1">The sequence shown here is derived from an EMBL/GenBank/DDBJ whole genome shotgun (WGS) entry which is preliminary data.</text>
</comment>
<accession>A0ACB8WA61</accession>
<dbReference type="Proteomes" id="UP000831701">
    <property type="component" value="Chromosome 13"/>
</dbReference>
<evidence type="ECO:0000313" key="1">
    <source>
        <dbReference type="EMBL" id="KAI3364147.1"/>
    </source>
</evidence>
<evidence type="ECO:0000313" key="2">
    <source>
        <dbReference type="Proteomes" id="UP000831701"/>
    </source>
</evidence>
<proteinExistence type="predicted"/>
<dbReference type="EMBL" id="CM041543">
    <property type="protein sequence ID" value="KAI3364147.1"/>
    <property type="molecule type" value="Genomic_DNA"/>
</dbReference>
<keyword evidence="2" id="KW-1185">Reference proteome</keyword>
<organism evidence="1 2">
    <name type="scientific">Scortum barcoo</name>
    <name type="common">barcoo grunter</name>
    <dbReference type="NCBI Taxonomy" id="214431"/>
    <lineage>
        <taxon>Eukaryota</taxon>
        <taxon>Metazoa</taxon>
        <taxon>Chordata</taxon>
        <taxon>Craniata</taxon>
        <taxon>Vertebrata</taxon>
        <taxon>Euteleostomi</taxon>
        <taxon>Actinopterygii</taxon>
        <taxon>Neopterygii</taxon>
        <taxon>Teleostei</taxon>
        <taxon>Neoteleostei</taxon>
        <taxon>Acanthomorphata</taxon>
        <taxon>Eupercaria</taxon>
        <taxon>Centrarchiformes</taxon>
        <taxon>Terapontoidei</taxon>
        <taxon>Terapontidae</taxon>
        <taxon>Scortum</taxon>
    </lineage>
</organism>
<protein>
    <submittedName>
        <fullName evidence="1">Uncharacterized protein</fullName>
    </submittedName>
</protein>
<reference evidence="1" key="1">
    <citation type="submission" date="2022-04" db="EMBL/GenBank/DDBJ databases">
        <title>Jade perch genome.</title>
        <authorList>
            <person name="Chao B."/>
        </authorList>
    </citation>
    <scope>NUCLEOTIDE SEQUENCE</scope>
    <source>
        <strain evidence="1">CB-2022</strain>
    </source>
</reference>
<sequence>MCDGMVAFQTRAPSSSSSSSSFTSSSLAHRLAASVLLLLFTLLPHGHASGYCSELPPAAFLSPTASQPWVINSSPLPPPLAPSPRRAFSRPGAAQPTTAQVMVSNGILKCGCADSCARPPGVQHGDLLNQTEANRGSFPPGTLLTYGCEPGYTADGPTSIICTSSGAWSHQPPRCLRSNVCSPPTEPENGGYRCHPSPCHSLTQKTVIEYFCDEGYALKGDYKFLTCQNGEWDGPMQISCRLTQGLSPLLTSTSVYYVSTRSRARRWVYRLLSIVASTASSVALILLLVVLFVLVQPKLKSFHHSRREQGVSGQSSSIMVEGVQVTLPSYEEAVYGSGGPCGASGPPPSPPPPLAPPESRVPIVLSEGLPQGAMGGQGPSRTRHLRDLDFCLPSTSSSSSFSSRRHAETVLVHQAPSSSSSSSSSSWARDHPGGACAGPLPLRRDSESSDQHSLLSVTSTDDFSDGNVAVNMSGCRIFIGRLSPSAREKDVERFFKGYGRIRDIDLKKGFGFVEFDDPRDAEDAVYELDGKELCNERVTIEHARVRLLAVAAGRGGGGGGGRFSDRYGRGSQSSRSRIPPPMRTENRLIVENLSSRVSWQDLKDFMRQAGEVTFADAHRPKPNKGVVEFASYSDLKNALEKLSGKEMKGRKIKLIEAANKRSRSRSRSESSSRSRSRSRGRSPSRSPRRSRSPAKAHNRSRSRSRTGSPAGGTSSPTPKSKEPAKRSSKTSKSATPPSPLPAQRASNSRSRSHSRSRSRSRSPSTDSQR</sequence>
<gene>
    <name evidence="1" type="ORF">L3Q82_010965</name>
</gene>